<evidence type="ECO:0000259" key="1">
    <source>
        <dbReference type="Pfam" id="PF07486"/>
    </source>
</evidence>
<keyword evidence="3" id="KW-1185">Reference proteome</keyword>
<proteinExistence type="predicted"/>
<name>A0ABX9A9W9_9SPHN</name>
<dbReference type="GO" id="GO:0016787">
    <property type="term" value="F:hydrolase activity"/>
    <property type="evidence" value="ECO:0007669"/>
    <property type="project" value="UniProtKB-KW"/>
</dbReference>
<dbReference type="InterPro" id="IPR011105">
    <property type="entry name" value="Cell_wall_hydrolase_SleB"/>
</dbReference>
<organism evidence="2 3">
    <name type="scientific">Qipengyuania gelatinilytica</name>
    <dbReference type="NCBI Taxonomy" id="2867231"/>
    <lineage>
        <taxon>Bacteria</taxon>
        <taxon>Pseudomonadati</taxon>
        <taxon>Pseudomonadota</taxon>
        <taxon>Alphaproteobacteria</taxon>
        <taxon>Sphingomonadales</taxon>
        <taxon>Erythrobacteraceae</taxon>
        <taxon>Qipengyuania</taxon>
    </lineage>
</organism>
<accession>A0ABX9A9W9</accession>
<dbReference type="EMBL" id="CP081294">
    <property type="protein sequence ID" value="QZD96577.1"/>
    <property type="molecule type" value="Genomic_DNA"/>
</dbReference>
<dbReference type="Pfam" id="PF07486">
    <property type="entry name" value="Hydrolase_2"/>
    <property type="match status" value="1"/>
</dbReference>
<feature type="domain" description="Cell wall hydrolase SleB" evidence="1">
    <location>
        <begin position="81"/>
        <end position="188"/>
    </location>
</feature>
<reference evidence="2 3" key="1">
    <citation type="submission" date="2021-08" db="EMBL/GenBank/DDBJ databases">
        <title>Comparative Genomics Analysis of the Genus Qipengyuania Reveals Extensive Genetic Diversity and Metabolic Versatility, Including the Description of Fifteen Novel Species.</title>
        <authorList>
            <person name="Liu Y."/>
        </authorList>
    </citation>
    <scope>NUCLEOTIDE SEQUENCE [LARGE SCALE GENOMIC DNA]</scope>
    <source>
        <strain evidence="2 3">1NDH1</strain>
    </source>
</reference>
<dbReference type="InterPro" id="IPR042047">
    <property type="entry name" value="SleB_dom1"/>
</dbReference>
<protein>
    <submittedName>
        <fullName evidence="2">Cell wall hydrolase</fullName>
    </submittedName>
</protein>
<dbReference type="Gene3D" id="1.10.10.2520">
    <property type="entry name" value="Cell wall hydrolase SleB, domain 1"/>
    <property type="match status" value="1"/>
</dbReference>
<keyword evidence="2" id="KW-0378">Hydrolase</keyword>
<sequence length="300" mass="32648">MAVLEPELQQDLAAMTTSSEADQTLANTDPEGAIERNLAIPTMKSGIERAGRFTGIPMSSAHYGTATECLAQAVYYEAALEPEKGRRAVAQVVLNRVRHPAYPNTVCGVVYQGWNQPVCQFSFTCDGALMRKPRADLWRNAKAIARDALSGYEVAEVGTATHYHADYVVPYWAFRLGKIAQVGRHIFYRFPGSPGRAASFYGSWGGREYKPAIDFARFRKDDDAVELAASAVPEYTPGLTVAPDVKDRHAAADVGGRIDTTKTWRLSIPDPVQLSASYRSTVGGQGEAITAPATVSEQEQ</sequence>
<evidence type="ECO:0000313" key="2">
    <source>
        <dbReference type="EMBL" id="QZD96577.1"/>
    </source>
</evidence>
<dbReference type="Proteomes" id="UP000824321">
    <property type="component" value="Chromosome"/>
</dbReference>
<evidence type="ECO:0000313" key="3">
    <source>
        <dbReference type="Proteomes" id="UP000824321"/>
    </source>
</evidence>
<gene>
    <name evidence="2" type="ORF">K3136_09975</name>
</gene>